<reference evidence="3" key="1">
    <citation type="submission" date="2019-09" db="EMBL/GenBank/DDBJ databases">
        <title>Distinct polysaccharide growth profiles of human intestinal Prevotella copri isolates.</title>
        <authorList>
            <person name="Fehlner-Peach H."/>
            <person name="Magnabosco C."/>
            <person name="Raghavan V."/>
            <person name="Scher J.U."/>
            <person name="Tett A."/>
            <person name="Cox L.M."/>
            <person name="Gottsegen C."/>
            <person name="Watters A."/>
            <person name="Wiltshire- Gordon J.D."/>
            <person name="Segata N."/>
            <person name="Bonneau R."/>
            <person name="Littman D.R."/>
        </authorList>
    </citation>
    <scope>NUCLEOTIDE SEQUENCE [LARGE SCALE GENOMIC DNA]</scope>
    <source>
        <strain evidence="3">iAA108</strain>
    </source>
</reference>
<feature type="transmembrane region" description="Helical" evidence="1">
    <location>
        <begin position="66"/>
        <end position="87"/>
    </location>
</feature>
<protein>
    <recommendedName>
        <fullName evidence="4">Phage abortive infection protein</fullName>
    </recommendedName>
</protein>
<dbReference type="RefSeq" id="WP_153118555.1">
    <property type="nucleotide sequence ID" value="NZ_VZCC01000028.1"/>
</dbReference>
<evidence type="ECO:0000313" key="3">
    <source>
        <dbReference type="Proteomes" id="UP000421408"/>
    </source>
</evidence>
<dbReference type="AlphaFoldDB" id="A0AA90UYL2"/>
<organism evidence="2 3">
    <name type="scientific">Segatella copri</name>
    <dbReference type="NCBI Taxonomy" id="165179"/>
    <lineage>
        <taxon>Bacteria</taxon>
        <taxon>Pseudomonadati</taxon>
        <taxon>Bacteroidota</taxon>
        <taxon>Bacteroidia</taxon>
        <taxon>Bacteroidales</taxon>
        <taxon>Prevotellaceae</taxon>
        <taxon>Segatella</taxon>
    </lineage>
</organism>
<proteinExistence type="predicted"/>
<gene>
    <name evidence="2" type="ORF">F7D74_05240</name>
</gene>
<keyword evidence="1" id="KW-1133">Transmembrane helix</keyword>
<dbReference type="InterPro" id="IPR031709">
    <property type="entry name" value="PutAbiC"/>
</dbReference>
<comment type="caution">
    <text evidence="2">The sequence shown here is derived from an EMBL/GenBank/DDBJ whole genome shotgun (WGS) entry which is preliminary data.</text>
</comment>
<dbReference type="EMBL" id="VZCC01000028">
    <property type="protein sequence ID" value="MQN83397.1"/>
    <property type="molecule type" value="Genomic_DNA"/>
</dbReference>
<dbReference type="Pfam" id="PF16872">
    <property type="entry name" value="putAbiC"/>
    <property type="match status" value="1"/>
</dbReference>
<evidence type="ECO:0000256" key="1">
    <source>
        <dbReference type="SAM" id="Phobius"/>
    </source>
</evidence>
<dbReference type="Proteomes" id="UP000421408">
    <property type="component" value="Unassembled WGS sequence"/>
</dbReference>
<feature type="transmembrane region" description="Helical" evidence="1">
    <location>
        <begin position="25"/>
        <end position="46"/>
    </location>
</feature>
<name>A0AA90UYL2_9BACT</name>
<sequence length="428" mass="49985">MADTDYTQRVIPRTVHWYNIRRWGLYEWLLSLAVVVFLLSLGSFLWADKSRFDFGHPINFNKFGTFGDFIGGVVGTVFAFLNVHLLIKTIGLQNKANVQSEKSYAYVQKTENVRTMDTQINSLLSLYNSVVEAISFQNKQGKEGLKAAADYILSYSTGAGSDYLRDERAIHAFEAIYANLRDKLAVYFRVIYRMLCVLKQSDIDDKVRYNYAKMLRSQFTESELFLLRYNALTYNGKNMQEQILAFNLLKHLPSSKLFDLHPFFSHLNNDFSNHLDIMLYDFRKELEKTFIYGRHLDETVSFQTNITNLSLAYKVFPDRRAIDIVFQVNRNLQPDSGNLERAIARYSDIDIRSFFKAYLLEIFSKSMFQVYTKVEELKFRNFHRDNGFVLNMSLDCREQGRTLMLSRKQLNTPRTFIGPIIIGKHFMS</sequence>
<keyword evidence="1" id="KW-0812">Transmembrane</keyword>
<evidence type="ECO:0008006" key="4">
    <source>
        <dbReference type="Google" id="ProtNLM"/>
    </source>
</evidence>
<evidence type="ECO:0000313" key="2">
    <source>
        <dbReference type="EMBL" id="MQN83397.1"/>
    </source>
</evidence>
<accession>A0AA90UYL2</accession>
<keyword evidence="1" id="KW-0472">Membrane</keyword>